<feature type="compositionally biased region" description="Basic and acidic residues" evidence="1">
    <location>
        <begin position="1"/>
        <end position="16"/>
    </location>
</feature>
<sequence>MASDQDKQKEYLDKKGRGNLTVFKQGELVLQWRRRPTFYVGRLKRYHDPLDPSPRTEEGQGENSPPRNEAESSGQSELPVSKPVNGTQAHASHMKGITVPNGKNLGKNHTRKPSAHPTMHLMA</sequence>
<evidence type="ECO:0000313" key="3">
    <source>
        <dbReference type="Proteomes" id="UP000237271"/>
    </source>
</evidence>
<organism evidence="2 3">
    <name type="scientific">Phytophthora palmivora</name>
    <dbReference type="NCBI Taxonomy" id="4796"/>
    <lineage>
        <taxon>Eukaryota</taxon>
        <taxon>Sar</taxon>
        <taxon>Stramenopiles</taxon>
        <taxon>Oomycota</taxon>
        <taxon>Peronosporomycetes</taxon>
        <taxon>Peronosporales</taxon>
        <taxon>Peronosporaceae</taxon>
        <taxon>Phytophthora</taxon>
    </lineage>
</organism>
<gene>
    <name evidence="2" type="ORF">PHPALM_36114</name>
</gene>
<reference evidence="2 3" key="1">
    <citation type="journal article" date="2017" name="Genome Biol. Evol.">
        <title>Phytophthora megakarya and P. palmivora, closely related causal agents of cacao black pod rot, underwent increases in genome sizes and gene numbers by different mechanisms.</title>
        <authorList>
            <person name="Ali S.S."/>
            <person name="Shao J."/>
            <person name="Lary D.J."/>
            <person name="Kronmiller B."/>
            <person name="Shen D."/>
            <person name="Strem M.D."/>
            <person name="Amoako-Attah I."/>
            <person name="Akrofi A.Y."/>
            <person name="Begoude B.A."/>
            <person name="Ten Hoopen G.M."/>
            <person name="Coulibaly K."/>
            <person name="Kebe B.I."/>
            <person name="Melnick R.L."/>
            <person name="Guiltinan M.J."/>
            <person name="Tyler B.M."/>
            <person name="Meinhardt L.W."/>
            <person name="Bailey B.A."/>
        </authorList>
    </citation>
    <scope>NUCLEOTIDE SEQUENCE [LARGE SCALE GENOMIC DNA]</scope>
    <source>
        <strain evidence="3">sbr112.9</strain>
    </source>
</reference>
<dbReference type="AlphaFoldDB" id="A0A2P4X0T2"/>
<comment type="caution">
    <text evidence="2">The sequence shown here is derived from an EMBL/GenBank/DDBJ whole genome shotgun (WGS) entry which is preliminary data.</text>
</comment>
<evidence type="ECO:0000256" key="1">
    <source>
        <dbReference type="SAM" id="MobiDB-lite"/>
    </source>
</evidence>
<feature type="compositionally biased region" description="Basic and acidic residues" evidence="1">
    <location>
        <begin position="46"/>
        <end position="58"/>
    </location>
</feature>
<feature type="compositionally biased region" description="Polar residues" evidence="1">
    <location>
        <begin position="61"/>
        <end position="90"/>
    </location>
</feature>
<accession>A0A2P4X0T2</accession>
<protein>
    <submittedName>
        <fullName evidence="2">Pol protein</fullName>
    </submittedName>
</protein>
<keyword evidence="3" id="KW-1185">Reference proteome</keyword>
<evidence type="ECO:0000313" key="2">
    <source>
        <dbReference type="EMBL" id="POM59144.1"/>
    </source>
</evidence>
<proteinExistence type="predicted"/>
<dbReference type="EMBL" id="NCKW01020027">
    <property type="protein sequence ID" value="POM59144.1"/>
    <property type="molecule type" value="Genomic_DNA"/>
</dbReference>
<dbReference type="OrthoDB" id="532080at2759"/>
<feature type="region of interest" description="Disordered" evidence="1">
    <location>
        <begin position="1"/>
        <end position="26"/>
    </location>
</feature>
<name>A0A2P4X0T2_9STRA</name>
<feature type="region of interest" description="Disordered" evidence="1">
    <location>
        <begin position="40"/>
        <end position="123"/>
    </location>
</feature>
<dbReference type="Proteomes" id="UP000237271">
    <property type="component" value="Unassembled WGS sequence"/>
</dbReference>